<protein>
    <submittedName>
        <fullName evidence="1">Uncharacterized protein</fullName>
    </submittedName>
</protein>
<organism evidence="1 2">
    <name type="scientific">Sphingomonas kyeonggiensis</name>
    <dbReference type="NCBI Taxonomy" id="1268553"/>
    <lineage>
        <taxon>Bacteria</taxon>
        <taxon>Pseudomonadati</taxon>
        <taxon>Pseudomonadota</taxon>
        <taxon>Alphaproteobacteria</taxon>
        <taxon>Sphingomonadales</taxon>
        <taxon>Sphingomonadaceae</taxon>
        <taxon>Sphingomonas</taxon>
    </lineage>
</organism>
<sequence>MGLLVNGTAAAAEGSVLVPSGAGDYALSLPGGRMPLRFEPNAPIGVRLDNGTLILSGKPDLGTAATLQGLSVVGVPHKMAVMVTSLGAESPCYFISYTIYRG</sequence>
<dbReference type="RefSeq" id="WP_184171452.1">
    <property type="nucleotide sequence ID" value="NZ_JACHLN010000006.1"/>
</dbReference>
<gene>
    <name evidence="1" type="ORF">HNP52_004597</name>
</gene>
<dbReference type="Proteomes" id="UP000575241">
    <property type="component" value="Unassembled WGS sequence"/>
</dbReference>
<dbReference type="AlphaFoldDB" id="A0A7W7K5Q8"/>
<dbReference type="EMBL" id="JACHLN010000006">
    <property type="protein sequence ID" value="MBB4841493.1"/>
    <property type="molecule type" value="Genomic_DNA"/>
</dbReference>
<evidence type="ECO:0000313" key="1">
    <source>
        <dbReference type="EMBL" id="MBB4841493.1"/>
    </source>
</evidence>
<proteinExistence type="predicted"/>
<accession>A0A7W7K5Q8</accession>
<evidence type="ECO:0000313" key="2">
    <source>
        <dbReference type="Proteomes" id="UP000575241"/>
    </source>
</evidence>
<keyword evidence="2" id="KW-1185">Reference proteome</keyword>
<name>A0A7W7K5Q8_9SPHN</name>
<reference evidence="1 2" key="1">
    <citation type="submission" date="2020-08" db="EMBL/GenBank/DDBJ databases">
        <title>Functional genomics of gut bacteria from endangered species of beetles.</title>
        <authorList>
            <person name="Carlos-Shanley C."/>
        </authorList>
    </citation>
    <scope>NUCLEOTIDE SEQUENCE [LARGE SCALE GENOMIC DNA]</scope>
    <source>
        <strain evidence="1 2">S00224</strain>
    </source>
</reference>
<comment type="caution">
    <text evidence="1">The sequence shown here is derived from an EMBL/GenBank/DDBJ whole genome shotgun (WGS) entry which is preliminary data.</text>
</comment>